<feature type="compositionally biased region" description="Polar residues" evidence="1">
    <location>
        <begin position="236"/>
        <end position="245"/>
    </location>
</feature>
<keyword evidence="3" id="KW-1185">Reference proteome</keyword>
<feature type="region of interest" description="Disordered" evidence="1">
    <location>
        <begin position="183"/>
        <end position="271"/>
    </location>
</feature>
<feature type="compositionally biased region" description="Low complexity" evidence="1">
    <location>
        <begin position="23"/>
        <end position="79"/>
    </location>
</feature>
<organism evidence="2 3">
    <name type="scientific">Lithohypha guttulata</name>
    <dbReference type="NCBI Taxonomy" id="1690604"/>
    <lineage>
        <taxon>Eukaryota</taxon>
        <taxon>Fungi</taxon>
        <taxon>Dikarya</taxon>
        <taxon>Ascomycota</taxon>
        <taxon>Pezizomycotina</taxon>
        <taxon>Eurotiomycetes</taxon>
        <taxon>Chaetothyriomycetidae</taxon>
        <taxon>Chaetothyriales</taxon>
        <taxon>Trichomeriaceae</taxon>
        <taxon>Lithohypha</taxon>
    </lineage>
</organism>
<name>A0ABR0KLV3_9EURO</name>
<feature type="region of interest" description="Disordered" evidence="1">
    <location>
        <begin position="1"/>
        <end position="148"/>
    </location>
</feature>
<dbReference type="Proteomes" id="UP001345013">
    <property type="component" value="Unassembled WGS sequence"/>
</dbReference>
<evidence type="ECO:0000313" key="3">
    <source>
        <dbReference type="Proteomes" id="UP001345013"/>
    </source>
</evidence>
<sequence length="271" mass="29392">MPRSTMHSRLTAANLGELDTRSASHNSRSSGGSSMISPKGTRYSQGSRSFSRVSSLRPADSASQVSSRSASYARSAAPRQIEDRHSTTSHRSGSRISGGRSMHASRSANDRDDDFYDEPYARPSYSTASRYQGSQVSRSAARELPYDVEERAPGGYQYFQDLGYTGDNGAKFKHPTTKTEYEAMYGVPASKRSGAASSRVGEYRDNDGGASRVSSRHGPPSSRVGEYRDNDGGASRVSSRHSGNAPSAYSASSRSSNRDRALVRIPNVYER</sequence>
<protein>
    <submittedName>
        <fullName evidence="2">Uncharacterized protein</fullName>
    </submittedName>
</protein>
<comment type="caution">
    <text evidence="2">The sequence shown here is derived from an EMBL/GenBank/DDBJ whole genome shotgun (WGS) entry which is preliminary data.</text>
</comment>
<evidence type="ECO:0000313" key="2">
    <source>
        <dbReference type="EMBL" id="KAK5100178.1"/>
    </source>
</evidence>
<dbReference type="EMBL" id="JAVRRG010000007">
    <property type="protein sequence ID" value="KAK5100178.1"/>
    <property type="molecule type" value="Genomic_DNA"/>
</dbReference>
<proteinExistence type="predicted"/>
<evidence type="ECO:0000256" key="1">
    <source>
        <dbReference type="SAM" id="MobiDB-lite"/>
    </source>
</evidence>
<feature type="compositionally biased region" description="Low complexity" evidence="1">
    <location>
        <begin position="89"/>
        <end position="101"/>
    </location>
</feature>
<accession>A0ABR0KLV3</accession>
<reference evidence="2 3" key="1">
    <citation type="submission" date="2023-08" db="EMBL/GenBank/DDBJ databases">
        <title>Black Yeasts Isolated from many extreme environments.</title>
        <authorList>
            <person name="Coleine C."/>
            <person name="Stajich J.E."/>
            <person name="Selbmann L."/>
        </authorList>
    </citation>
    <scope>NUCLEOTIDE SEQUENCE [LARGE SCALE GENOMIC DNA]</scope>
    <source>
        <strain evidence="2 3">CCFEE 5885</strain>
    </source>
</reference>
<gene>
    <name evidence="2" type="ORF">LTR24_000973</name>
</gene>
<feature type="compositionally biased region" description="Polar residues" evidence="1">
    <location>
        <begin position="124"/>
        <end position="138"/>
    </location>
</feature>